<proteinExistence type="predicted"/>
<reference evidence="1" key="1">
    <citation type="submission" date="2018-02" db="EMBL/GenBank/DDBJ databases">
        <title>Rhizophora mucronata_Transcriptome.</title>
        <authorList>
            <person name="Meera S.P."/>
            <person name="Sreeshan A."/>
            <person name="Augustine A."/>
        </authorList>
    </citation>
    <scope>NUCLEOTIDE SEQUENCE</scope>
    <source>
        <tissue evidence="1">Leaf</tissue>
    </source>
</reference>
<dbReference type="EMBL" id="GGEC01061198">
    <property type="protein sequence ID" value="MBX41682.1"/>
    <property type="molecule type" value="Transcribed_RNA"/>
</dbReference>
<accession>A0A2P2NGR8</accession>
<sequence>MLLIGIVLVKEELHL</sequence>
<protein>
    <submittedName>
        <fullName evidence="1">Uncharacterized protein</fullName>
    </submittedName>
</protein>
<organism evidence="1">
    <name type="scientific">Rhizophora mucronata</name>
    <name type="common">Asiatic mangrove</name>
    <dbReference type="NCBI Taxonomy" id="61149"/>
    <lineage>
        <taxon>Eukaryota</taxon>
        <taxon>Viridiplantae</taxon>
        <taxon>Streptophyta</taxon>
        <taxon>Embryophyta</taxon>
        <taxon>Tracheophyta</taxon>
        <taxon>Spermatophyta</taxon>
        <taxon>Magnoliopsida</taxon>
        <taxon>eudicotyledons</taxon>
        <taxon>Gunneridae</taxon>
        <taxon>Pentapetalae</taxon>
        <taxon>rosids</taxon>
        <taxon>fabids</taxon>
        <taxon>Malpighiales</taxon>
        <taxon>Rhizophoraceae</taxon>
        <taxon>Rhizophora</taxon>
    </lineage>
</organism>
<name>A0A2P2NGR8_RHIMU</name>
<evidence type="ECO:0000313" key="1">
    <source>
        <dbReference type="EMBL" id="MBX41682.1"/>
    </source>
</evidence>